<accession>A0A7N0SVP3</accession>
<reference evidence="4" key="1">
    <citation type="submission" date="2021-01" db="UniProtKB">
        <authorList>
            <consortium name="EnsemblPlants"/>
        </authorList>
    </citation>
    <scope>IDENTIFICATION</scope>
</reference>
<proteinExistence type="predicted"/>
<dbReference type="EnsemblPlants" id="Kaladp0008s0067.1.v1.1">
    <property type="protein sequence ID" value="Kaladp0008s0067.1.v1.1"/>
    <property type="gene ID" value="Kaladp0008s0067.v1.1"/>
</dbReference>
<dbReference type="Proteomes" id="UP000594263">
    <property type="component" value="Unplaced"/>
</dbReference>
<sequence length="125" mass="13673">MPRGTLEVLLADAKGLKNTDHLKKMDPYVVLAVRDQVKKSRVASGQGSEPAWNETLLFTIIDGLEELSIKIMDSDAGDDDFVGELTIPLEPLFTGGNIPVKAYAVKRGEKEKGEIRIGLSFFPEA</sequence>
<dbReference type="PANTHER" id="PTHR46502:SF2">
    <property type="entry name" value="16 KDA PHLOEM PROTEIN 2"/>
    <property type="match status" value="1"/>
</dbReference>
<dbReference type="AlphaFoldDB" id="A0A7N0SVP3"/>
<protein>
    <recommendedName>
        <fullName evidence="3">C2 domain-containing protein</fullName>
    </recommendedName>
</protein>
<organism evidence="4 5">
    <name type="scientific">Kalanchoe fedtschenkoi</name>
    <name type="common">Lavender scallops</name>
    <name type="synonym">South American air plant</name>
    <dbReference type="NCBI Taxonomy" id="63787"/>
    <lineage>
        <taxon>Eukaryota</taxon>
        <taxon>Viridiplantae</taxon>
        <taxon>Streptophyta</taxon>
        <taxon>Embryophyta</taxon>
        <taxon>Tracheophyta</taxon>
        <taxon>Spermatophyta</taxon>
        <taxon>Magnoliopsida</taxon>
        <taxon>eudicotyledons</taxon>
        <taxon>Gunneridae</taxon>
        <taxon>Pentapetalae</taxon>
        <taxon>Saxifragales</taxon>
        <taxon>Crassulaceae</taxon>
        <taxon>Kalanchoe</taxon>
    </lineage>
</organism>
<keyword evidence="2" id="KW-0106">Calcium</keyword>
<dbReference type="OMA" id="FFNPEPG"/>
<evidence type="ECO:0000256" key="1">
    <source>
        <dbReference type="ARBA" id="ARBA00022723"/>
    </source>
</evidence>
<keyword evidence="1" id="KW-0479">Metal-binding</keyword>
<dbReference type="InterPro" id="IPR000008">
    <property type="entry name" value="C2_dom"/>
</dbReference>
<evidence type="ECO:0000259" key="3">
    <source>
        <dbReference type="PROSITE" id="PS50004"/>
    </source>
</evidence>
<evidence type="ECO:0000313" key="4">
    <source>
        <dbReference type="EnsemblPlants" id="Kaladp0008s0067.1.v1.1"/>
    </source>
</evidence>
<dbReference type="PROSITE" id="PS50004">
    <property type="entry name" value="C2"/>
    <property type="match status" value="1"/>
</dbReference>
<feature type="domain" description="C2" evidence="3">
    <location>
        <begin position="1"/>
        <end position="102"/>
    </location>
</feature>
<dbReference type="SUPFAM" id="SSF49562">
    <property type="entry name" value="C2 domain (Calcium/lipid-binding domain, CaLB)"/>
    <property type="match status" value="1"/>
</dbReference>
<evidence type="ECO:0000256" key="2">
    <source>
        <dbReference type="ARBA" id="ARBA00022837"/>
    </source>
</evidence>
<dbReference type="InterPro" id="IPR035892">
    <property type="entry name" value="C2_domain_sf"/>
</dbReference>
<dbReference type="Pfam" id="PF00168">
    <property type="entry name" value="C2"/>
    <property type="match status" value="1"/>
</dbReference>
<name>A0A7N0SVP3_KALFE</name>
<dbReference type="Gene3D" id="2.60.40.150">
    <property type="entry name" value="C2 domain"/>
    <property type="match status" value="1"/>
</dbReference>
<evidence type="ECO:0000313" key="5">
    <source>
        <dbReference type="Proteomes" id="UP000594263"/>
    </source>
</evidence>
<keyword evidence="5" id="KW-1185">Reference proteome</keyword>
<dbReference type="Gramene" id="Kaladp0008s0067.1.v1.1">
    <property type="protein sequence ID" value="Kaladp0008s0067.1.v1.1"/>
    <property type="gene ID" value="Kaladp0008s0067.v1.1"/>
</dbReference>
<dbReference type="SMART" id="SM00239">
    <property type="entry name" value="C2"/>
    <property type="match status" value="1"/>
</dbReference>
<dbReference type="GO" id="GO:0046872">
    <property type="term" value="F:metal ion binding"/>
    <property type="evidence" value="ECO:0007669"/>
    <property type="project" value="UniProtKB-KW"/>
</dbReference>
<dbReference type="PANTHER" id="PTHR46502">
    <property type="entry name" value="C2 DOMAIN-CONTAINING"/>
    <property type="match status" value="1"/>
</dbReference>